<evidence type="ECO:0000256" key="1">
    <source>
        <dbReference type="SAM" id="MobiDB-lite"/>
    </source>
</evidence>
<feature type="region of interest" description="Disordered" evidence="1">
    <location>
        <begin position="27"/>
        <end position="47"/>
    </location>
</feature>
<feature type="region of interest" description="Disordered" evidence="1">
    <location>
        <begin position="163"/>
        <end position="204"/>
    </location>
</feature>
<name>A0ABQ9RRQ7_9PEZI</name>
<evidence type="ECO:0008006" key="5">
    <source>
        <dbReference type="Google" id="ProtNLM"/>
    </source>
</evidence>
<comment type="caution">
    <text evidence="3">The sequence shown here is derived from an EMBL/GenBank/DDBJ whole genome shotgun (WGS) entry which is preliminary data.</text>
</comment>
<dbReference type="EMBL" id="MLFU01000002">
    <property type="protein sequence ID" value="KAK1511702.1"/>
    <property type="molecule type" value="Genomic_DNA"/>
</dbReference>
<feature type="compositionally biased region" description="Low complexity" evidence="1">
    <location>
        <begin position="184"/>
        <end position="195"/>
    </location>
</feature>
<feature type="chain" id="PRO_5047323918" description="Secreted protein" evidence="2">
    <location>
        <begin position="22"/>
        <end position="204"/>
    </location>
</feature>
<keyword evidence="4" id="KW-1185">Reference proteome</keyword>
<feature type="compositionally biased region" description="Basic residues" evidence="1">
    <location>
        <begin position="97"/>
        <end position="112"/>
    </location>
</feature>
<evidence type="ECO:0000313" key="4">
    <source>
        <dbReference type="Proteomes" id="UP001227543"/>
    </source>
</evidence>
<evidence type="ECO:0000313" key="3">
    <source>
        <dbReference type="EMBL" id="KAK1511702.1"/>
    </source>
</evidence>
<feature type="region of interest" description="Disordered" evidence="1">
    <location>
        <begin position="97"/>
        <end position="118"/>
    </location>
</feature>
<sequence>MRSWWRAKAFVLIKVWSGTISCSRQAAEPSASSFPRNERNRATGTATDVDPVSACCGQFLEIDAIFTSSAPAGVPAQGPDHDRPARRIRSGVRACRRLQRHRPQRTQHRRRGELRSELEPCRPRISHLRHPTLAWVQETAIEVQGKRNVACASSDLFLSFASHDSAGSSTTRSTTPNLSHLQPSTQVSTSSRTSSGDILPLGTA</sequence>
<dbReference type="RefSeq" id="XP_060388144.1">
    <property type="nucleotide sequence ID" value="XM_060516682.1"/>
</dbReference>
<reference evidence="3 4" key="1">
    <citation type="submission" date="2016-10" db="EMBL/GenBank/DDBJ databases">
        <title>The genome sequence of Colletotrichum fioriniae PJ7.</title>
        <authorList>
            <person name="Baroncelli R."/>
        </authorList>
    </citation>
    <scope>NUCLEOTIDE SEQUENCE [LARGE SCALE GENOMIC DNA]</scope>
    <source>
        <strain evidence="3 4">Tom-12</strain>
    </source>
</reference>
<proteinExistence type="predicted"/>
<feature type="compositionally biased region" description="Polar residues" evidence="1">
    <location>
        <begin position="165"/>
        <end position="183"/>
    </location>
</feature>
<gene>
    <name evidence="3" type="ORF">CTAM01_00632</name>
</gene>
<organism evidence="3 4">
    <name type="scientific">Colletotrichum tamarilloi</name>
    <dbReference type="NCBI Taxonomy" id="1209934"/>
    <lineage>
        <taxon>Eukaryota</taxon>
        <taxon>Fungi</taxon>
        <taxon>Dikarya</taxon>
        <taxon>Ascomycota</taxon>
        <taxon>Pezizomycotina</taxon>
        <taxon>Sordariomycetes</taxon>
        <taxon>Hypocreomycetidae</taxon>
        <taxon>Glomerellales</taxon>
        <taxon>Glomerellaceae</taxon>
        <taxon>Colletotrichum</taxon>
        <taxon>Colletotrichum acutatum species complex</taxon>
    </lineage>
</organism>
<dbReference type="Proteomes" id="UP001227543">
    <property type="component" value="Unassembled WGS sequence"/>
</dbReference>
<keyword evidence="2" id="KW-0732">Signal</keyword>
<protein>
    <recommendedName>
        <fullName evidence="5">Secreted protein</fullName>
    </recommendedName>
</protein>
<feature type="signal peptide" evidence="2">
    <location>
        <begin position="1"/>
        <end position="21"/>
    </location>
</feature>
<dbReference type="GeneID" id="85400920"/>
<evidence type="ECO:0000256" key="2">
    <source>
        <dbReference type="SAM" id="SignalP"/>
    </source>
</evidence>
<accession>A0ABQ9RRQ7</accession>